<dbReference type="GO" id="GO:0000981">
    <property type="term" value="F:DNA-binding transcription factor activity, RNA polymerase II-specific"/>
    <property type="evidence" value="ECO:0007669"/>
    <property type="project" value="TreeGrafter"/>
</dbReference>
<dbReference type="STRING" id="655863.F0X9Q5"/>
<keyword evidence="5" id="KW-0539">Nucleus</keyword>
<evidence type="ECO:0000256" key="1">
    <source>
        <dbReference type="ARBA" id="ARBA00004123"/>
    </source>
</evidence>
<keyword evidence="8" id="KW-1185">Reference proteome</keyword>
<evidence type="ECO:0000256" key="5">
    <source>
        <dbReference type="ARBA" id="ARBA00023242"/>
    </source>
</evidence>
<gene>
    <name evidence="7" type="ORF">CMQ_3418</name>
</gene>
<proteinExistence type="predicted"/>
<dbReference type="GO" id="GO:0000976">
    <property type="term" value="F:transcription cis-regulatory region binding"/>
    <property type="evidence" value="ECO:0007669"/>
    <property type="project" value="TreeGrafter"/>
</dbReference>
<feature type="compositionally biased region" description="Polar residues" evidence="6">
    <location>
        <begin position="436"/>
        <end position="450"/>
    </location>
</feature>
<accession>F0X9Q5</accession>
<evidence type="ECO:0000313" key="7">
    <source>
        <dbReference type="EMBL" id="EFX05349.1"/>
    </source>
</evidence>
<dbReference type="PANTHER" id="PTHR31845">
    <property type="entry name" value="FINGER DOMAIN PROTEIN, PUTATIVE-RELATED"/>
    <property type="match status" value="1"/>
</dbReference>
<comment type="subcellular location">
    <subcellularLocation>
        <location evidence="1">Nucleus</location>
    </subcellularLocation>
</comment>
<dbReference type="EMBL" id="GL629735">
    <property type="protein sequence ID" value="EFX05349.1"/>
    <property type="molecule type" value="Genomic_DNA"/>
</dbReference>
<dbReference type="RefSeq" id="XP_014174831.1">
    <property type="nucleotide sequence ID" value="XM_014319356.1"/>
</dbReference>
<keyword evidence="2" id="KW-0805">Transcription regulation</keyword>
<feature type="region of interest" description="Disordered" evidence="6">
    <location>
        <begin position="410"/>
        <end position="450"/>
    </location>
</feature>
<keyword evidence="4" id="KW-0804">Transcription</keyword>
<evidence type="ECO:0000256" key="4">
    <source>
        <dbReference type="ARBA" id="ARBA00023163"/>
    </source>
</evidence>
<protein>
    <submittedName>
        <fullName evidence="7">Uncharacterized protein</fullName>
    </submittedName>
</protein>
<reference evidence="7 8" key="1">
    <citation type="journal article" date="2011" name="Proc. Natl. Acad. Sci. U.S.A.">
        <title>Genome and transcriptome analyses of the mountain pine beetle-fungal symbiont Grosmannia clavigera, a lodgepole pine pathogen.</title>
        <authorList>
            <person name="DiGuistini S."/>
            <person name="Wang Y."/>
            <person name="Liao N.Y."/>
            <person name="Taylor G."/>
            <person name="Tanguay P."/>
            <person name="Feau N."/>
            <person name="Henrissat B."/>
            <person name="Chan S.K."/>
            <person name="Hesse-Orce U."/>
            <person name="Alamouti S.M."/>
            <person name="Tsui C.K.M."/>
            <person name="Docking R.T."/>
            <person name="Levasseur A."/>
            <person name="Haridas S."/>
            <person name="Robertson G."/>
            <person name="Birol I."/>
            <person name="Holt R.A."/>
            <person name="Marra M.A."/>
            <person name="Hamelin R.C."/>
            <person name="Hirst M."/>
            <person name="Jones S.J.M."/>
            <person name="Bohlmann J."/>
            <person name="Breuil C."/>
        </authorList>
    </citation>
    <scope>NUCLEOTIDE SEQUENCE [LARGE SCALE GENOMIC DNA]</scope>
    <source>
        <strain evidence="8">kw1407 / UAMH 11150</strain>
    </source>
</reference>
<dbReference type="HOGENOM" id="CLU_017865_1_1_1"/>
<dbReference type="GeneID" id="25976516"/>
<organism evidence="8">
    <name type="scientific">Grosmannia clavigera (strain kw1407 / UAMH 11150)</name>
    <name type="common">Blue stain fungus</name>
    <name type="synonym">Graphiocladiella clavigera</name>
    <dbReference type="NCBI Taxonomy" id="655863"/>
    <lineage>
        <taxon>Eukaryota</taxon>
        <taxon>Fungi</taxon>
        <taxon>Dikarya</taxon>
        <taxon>Ascomycota</taxon>
        <taxon>Pezizomycotina</taxon>
        <taxon>Sordariomycetes</taxon>
        <taxon>Sordariomycetidae</taxon>
        <taxon>Ophiostomatales</taxon>
        <taxon>Ophiostomataceae</taxon>
        <taxon>Leptographium</taxon>
    </lineage>
</organism>
<evidence type="ECO:0000256" key="2">
    <source>
        <dbReference type="ARBA" id="ARBA00023015"/>
    </source>
</evidence>
<dbReference type="eggNOG" id="ENOG502S1F2">
    <property type="taxonomic scope" value="Eukaryota"/>
</dbReference>
<dbReference type="PANTHER" id="PTHR31845:SF17">
    <property type="entry name" value="ZN(II)2CYS6 TRANSCRIPTION FACTOR (EUROFUNG)"/>
    <property type="match status" value="1"/>
</dbReference>
<dbReference type="OrthoDB" id="3163292at2759"/>
<evidence type="ECO:0000313" key="8">
    <source>
        <dbReference type="Proteomes" id="UP000007796"/>
    </source>
</evidence>
<dbReference type="InterPro" id="IPR051089">
    <property type="entry name" value="prtT"/>
</dbReference>
<dbReference type="AlphaFoldDB" id="F0X9Q5"/>
<keyword evidence="3" id="KW-0238">DNA-binding</keyword>
<evidence type="ECO:0000256" key="6">
    <source>
        <dbReference type="SAM" id="MobiDB-lite"/>
    </source>
</evidence>
<dbReference type="InParanoid" id="F0X9Q5"/>
<dbReference type="CDD" id="cd12148">
    <property type="entry name" value="fungal_TF_MHR"/>
    <property type="match status" value="1"/>
</dbReference>
<evidence type="ECO:0000256" key="3">
    <source>
        <dbReference type="ARBA" id="ARBA00023125"/>
    </source>
</evidence>
<sequence length="516" mass="56809">MMQNVTDVPAKNWTAFSRSTGVAESQAQATAAAARAVEERGNNTLQPYSLFSPAATQGSFSLNTVFDNDAGPVGLPGHAPSMPAEDPVRLRLVHQSVAKSLFDNFMSILNPYISQLDPVLHTFECVQQQSTLLFSSILSAAAKSFNPALYTRLHNHAETLLADSFRHGHKSTAVIQAIMINTYWKEPKDTRAWTALGYAIRLGMDLANECSISLQTGKPWMIERDTFMESINPWCKDPLATANDALLGAFVTLRLLSSEVFKLLGPKPWSSHGSCVYNFDSLLAIIRGRIEEWEARWIACVDTADISSNLEILWVSYSSAMNMLNLVCRFAPRLYFAQDSVHIMTAYSAAFLVKLLLSAPESIVAEIENKTVAAICASGQAFSQQAAPDGSSCALQAKFLEKVLSNFKEKRGEQPSMREMDSITVPLQQPERNKSGDTASESYRQAQQPLSAQGIALETEERSTFLTGTVHDGLDLYQTELEAAPSDYFEWADLCANAGFSIQDGVFFAREDYDAE</sequence>
<dbReference type="GO" id="GO:0005634">
    <property type="term" value="C:nucleus"/>
    <property type="evidence" value="ECO:0007669"/>
    <property type="project" value="UniProtKB-SubCell"/>
</dbReference>
<feature type="compositionally biased region" description="Basic and acidic residues" evidence="6">
    <location>
        <begin position="410"/>
        <end position="421"/>
    </location>
</feature>
<dbReference type="Proteomes" id="UP000007796">
    <property type="component" value="Unassembled WGS sequence"/>
</dbReference>
<name>F0X9Q5_GROCL</name>